<protein>
    <submittedName>
        <fullName evidence="3">Uncharacterized protein</fullName>
    </submittedName>
</protein>
<keyword evidence="4" id="KW-1185">Reference proteome</keyword>
<organism evidence="3 4">
    <name type="scientific">Nocardioides aestuarii</name>
    <dbReference type="NCBI Taxonomy" id="252231"/>
    <lineage>
        <taxon>Bacteria</taxon>
        <taxon>Bacillati</taxon>
        <taxon>Actinomycetota</taxon>
        <taxon>Actinomycetes</taxon>
        <taxon>Propionibacteriales</taxon>
        <taxon>Nocardioidaceae</taxon>
        <taxon>Nocardioides</taxon>
    </lineage>
</organism>
<evidence type="ECO:0000313" key="4">
    <source>
        <dbReference type="Proteomes" id="UP001597351"/>
    </source>
</evidence>
<evidence type="ECO:0000313" key="3">
    <source>
        <dbReference type="EMBL" id="MFD1948854.1"/>
    </source>
</evidence>
<keyword evidence="2" id="KW-0732">Signal</keyword>
<feature type="chain" id="PRO_5045340008" evidence="2">
    <location>
        <begin position="22"/>
        <end position="163"/>
    </location>
</feature>
<evidence type="ECO:0000256" key="1">
    <source>
        <dbReference type="SAM" id="MobiDB-lite"/>
    </source>
</evidence>
<comment type="caution">
    <text evidence="3">The sequence shown here is derived from an EMBL/GenBank/DDBJ whole genome shotgun (WGS) entry which is preliminary data.</text>
</comment>
<reference evidence="4" key="1">
    <citation type="journal article" date="2019" name="Int. J. Syst. Evol. Microbiol.">
        <title>The Global Catalogue of Microorganisms (GCM) 10K type strain sequencing project: providing services to taxonomists for standard genome sequencing and annotation.</title>
        <authorList>
            <consortium name="The Broad Institute Genomics Platform"/>
            <consortium name="The Broad Institute Genome Sequencing Center for Infectious Disease"/>
            <person name="Wu L."/>
            <person name="Ma J."/>
        </authorList>
    </citation>
    <scope>NUCLEOTIDE SEQUENCE [LARGE SCALE GENOMIC DNA]</scope>
    <source>
        <strain evidence="4">CGMCC 1.12477</strain>
    </source>
</reference>
<dbReference type="PROSITE" id="PS51257">
    <property type="entry name" value="PROKAR_LIPOPROTEIN"/>
    <property type="match status" value="1"/>
</dbReference>
<dbReference type="EMBL" id="JBHUGD010000004">
    <property type="protein sequence ID" value="MFD1948854.1"/>
    <property type="molecule type" value="Genomic_DNA"/>
</dbReference>
<feature type="region of interest" description="Disordered" evidence="1">
    <location>
        <begin position="19"/>
        <end position="66"/>
    </location>
</feature>
<accession>A0ABW4TQC1</accession>
<name>A0ABW4TQC1_9ACTN</name>
<dbReference type="Proteomes" id="UP001597351">
    <property type="component" value="Unassembled WGS sequence"/>
</dbReference>
<dbReference type="RefSeq" id="WP_343921577.1">
    <property type="nucleotide sequence ID" value="NZ_BAAAJT010000003.1"/>
</dbReference>
<proteinExistence type="predicted"/>
<feature type="compositionally biased region" description="Basic and acidic residues" evidence="1">
    <location>
        <begin position="52"/>
        <end position="66"/>
    </location>
</feature>
<sequence length="163" mass="16869">MRATAVILLAALLAGCGASPAEEQTPVEQPAPSPTLPSQRETPPGSGPAAVPHREEAPPRTGEVRTKTAHCVMDAEPAWSFDGTVTAIEGGEVAFEVHETFGDGDLPAERTVRMGAPVTPTHSEAAPSYSVGTRLLVTGSGAQAWGCGGTLYYDEETAAAWRS</sequence>
<feature type="signal peptide" evidence="2">
    <location>
        <begin position="1"/>
        <end position="21"/>
    </location>
</feature>
<gene>
    <name evidence="3" type="ORF">ACFSDE_18775</name>
</gene>
<evidence type="ECO:0000256" key="2">
    <source>
        <dbReference type="SAM" id="SignalP"/>
    </source>
</evidence>